<evidence type="ECO:0000256" key="2">
    <source>
        <dbReference type="SAM" id="Phobius"/>
    </source>
</evidence>
<dbReference type="Pfam" id="PF01822">
    <property type="entry name" value="WSC"/>
    <property type="match status" value="1"/>
</dbReference>
<feature type="signal peptide" evidence="3">
    <location>
        <begin position="1"/>
        <end position="22"/>
    </location>
</feature>
<feature type="chain" id="PRO_5045436241" description="WSC domain-containing protein" evidence="3">
    <location>
        <begin position="23"/>
        <end position="346"/>
    </location>
</feature>
<keyword evidence="2" id="KW-0812">Transmembrane</keyword>
<proteinExistence type="predicted"/>
<evidence type="ECO:0000313" key="6">
    <source>
        <dbReference type="Proteomes" id="UP001497600"/>
    </source>
</evidence>
<keyword evidence="3" id="KW-0732">Signal</keyword>
<dbReference type="PROSITE" id="PS51257">
    <property type="entry name" value="PROKAR_LIPOPROTEIN"/>
    <property type="match status" value="1"/>
</dbReference>
<dbReference type="EMBL" id="OZ004256">
    <property type="protein sequence ID" value="CAK7905144.1"/>
    <property type="molecule type" value="Genomic_DNA"/>
</dbReference>
<dbReference type="PANTHER" id="PTHR16861">
    <property type="entry name" value="GLYCOPROTEIN 38"/>
    <property type="match status" value="1"/>
</dbReference>
<protein>
    <recommendedName>
        <fullName evidence="4">WSC domain-containing protein</fullName>
    </recommendedName>
</protein>
<organism evidence="5 6">
    <name type="scientific">[Candida] anglica</name>
    <dbReference type="NCBI Taxonomy" id="148631"/>
    <lineage>
        <taxon>Eukaryota</taxon>
        <taxon>Fungi</taxon>
        <taxon>Dikarya</taxon>
        <taxon>Ascomycota</taxon>
        <taxon>Saccharomycotina</taxon>
        <taxon>Pichiomycetes</taxon>
        <taxon>Debaryomycetaceae</taxon>
        <taxon>Kurtzmaniella</taxon>
    </lineage>
</organism>
<name>A0ABP0EBH1_9ASCO</name>
<feature type="compositionally biased region" description="Low complexity" evidence="1">
    <location>
        <begin position="110"/>
        <end position="212"/>
    </location>
</feature>
<keyword evidence="2" id="KW-0472">Membrane</keyword>
<dbReference type="PANTHER" id="PTHR16861:SF9">
    <property type="entry name" value="CELL WALL INTEGRITY AND STRESS RESPONSE COMPONENT 1"/>
    <property type="match status" value="1"/>
</dbReference>
<evidence type="ECO:0000313" key="5">
    <source>
        <dbReference type="EMBL" id="CAK7905144.1"/>
    </source>
</evidence>
<evidence type="ECO:0000259" key="4">
    <source>
        <dbReference type="PROSITE" id="PS51212"/>
    </source>
</evidence>
<evidence type="ECO:0000256" key="3">
    <source>
        <dbReference type="SAM" id="SignalP"/>
    </source>
</evidence>
<dbReference type="Proteomes" id="UP001497600">
    <property type="component" value="Chromosome D"/>
</dbReference>
<evidence type="ECO:0000256" key="1">
    <source>
        <dbReference type="SAM" id="MobiDB-lite"/>
    </source>
</evidence>
<accession>A0ABP0EBH1</accession>
<keyword evidence="6" id="KW-1185">Reference proteome</keyword>
<sequence>MISRSVIQFAVAALASLNVVSATGLGCYSSVSVADDKGQYMYQSSSYCVGQCPDYAFVATKNGNECYCLNSFPSGSQSNSCNMPCVAWQQDNCGGSNSYQVYQGSGSIGANSASGSSSAGNSPASTSTSSSTQTTTSKPTTGTSSSSTSTSTTSKSSSTEVPSSDTSESKTSSATSTGASVVTKTTTAANSSSTSSETSTSSSNSSPTPAATKKSSNTGAIVGGVVGGAAGLAIIALLVFLFVRHRRNADDEDDEEFFEPQTKSGSTRAVSRGASKKHANPLEMPMTNPFTHPSDATVAAGGGGSAGMVDPRLNPIMMGRRRLSEGSLVDEADYSRKILSVANPDH</sequence>
<feature type="transmembrane region" description="Helical" evidence="2">
    <location>
        <begin position="220"/>
        <end position="243"/>
    </location>
</feature>
<keyword evidence="2" id="KW-1133">Transmembrane helix</keyword>
<feature type="region of interest" description="Disordered" evidence="1">
    <location>
        <begin position="110"/>
        <end position="218"/>
    </location>
</feature>
<dbReference type="PROSITE" id="PS51212">
    <property type="entry name" value="WSC"/>
    <property type="match status" value="1"/>
</dbReference>
<dbReference type="SMART" id="SM00321">
    <property type="entry name" value="WSC"/>
    <property type="match status" value="1"/>
</dbReference>
<dbReference type="InterPro" id="IPR002889">
    <property type="entry name" value="WSC_carb-bd"/>
</dbReference>
<gene>
    <name evidence="5" type="ORF">CAAN4_D12728</name>
</gene>
<feature type="domain" description="WSC" evidence="4">
    <location>
        <begin position="21"/>
        <end position="105"/>
    </location>
</feature>
<reference evidence="5 6" key="1">
    <citation type="submission" date="2024-01" db="EMBL/GenBank/DDBJ databases">
        <authorList>
            <consortium name="Genoscope - CEA"/>
            <person name="William W."/>
        </authorList>
    </citation>
    <scope>NUCLEOTIDE SEQUENCE [LARGE SCALE GENOMIC DNA]</scope>
    <source>
        <strain evidence="5 6">29B2s-10</strain>
    </source>
</reference>
<feature type="region of interest" description="Disordered" evidence="1">
    <location>
        <begin position="250"/>
        <end position="283"/>
    </location>
</feature>